<dbReference type="InterPro" id="IPR050597">
    <property type="entry name" value="Cytochrome_c_Oxidase_Subunit"/>
</dbReference>
<evidence type="ECO:0000256" key="3">
    <source>
        <dbReference type="ARBA" id="ARBA00022723"/>
    </source>
</evidence>
<feature type="chain" id="PRO_5016653646" evidence="7">
    <location>
        <begin position="26"/>
        <end position="115"/>
    </location>
</feature>
<name>A0A366HD08_9BURK</name>
<evidence type="ECO:0000256" key="2">
    <source>
        <dbReference type="ARBA" id="ARBA00022617"/>
    </source>
</evidence>
<evidence type="ECO:0000256" key="7">
    <source>
        <dbReference type="SAM" id="SignalP"/>
    </source>
</evidence>
<dbReference type="Proteomes" id="UP000253628">
    <property type="component" value="Unassembled WGS sequence"/>
</dbReference>
<dbReference type="EMBL" id="QNRQ01000005">
    <property type="protein sequence ID" value="RBP39442.1"/>
    <property type="molecule type" value="Genomic_DNA"/>
</dbReference>
<dbReference type="GO" id="GO:0005506">
    <property type="term" value="F:iron ion binding"/>
    <property type="evidence" value="ECO:0007669"/>
    <property type="project" value="InterPro"/>
</dbReference>
<dbReference type="Gene3D" id="1.10.760.10">
    <property type="entry name" value="Cytochrome c-like domain"/>
    <property type="match status" value="1"/>
</dbReference>
<proteinExistence type="predicted"/>
<dbReference type="GO" id="GO:0020037">
    <property type="term" value="F:heme binding"/>
    <property type="evidence" value="ECO:0007669"/>
    <property type="project" value="InterPro"/>
</dbReference>
<dbReference type="PANTHER" id="PTHR33751">
    <property type="entry name" value="CBB3-TYPE CYTOCHROME C OXIDASE SUBUNIT FIXP"/>
    <property type="match status" value="1"/>
</dbReference>
<dbReference type="OrthoDB" id="9805828at2"/>
<keyword evidence="2 6" id="KW-0349">Heme</keyword>
<evidence type="ECO:0000313" key="10">
    <source>
        <dbReference type="Proteomes" id="UP000253628"/>
    </source>
</evidence>
<dbReference type="GO" id="GO:0009055">
    <property type="term" value="F:electron transfer activity"/>
    <property type="evidence" value="ECO:0007669"/>
    <property type="project" value="InterPro"/>
</dbReference>
<dbReference type="Pfam" id="PF13442">
    <property type="entry name" value="Cytochrome_CBB3"/>
    <property type="match status" value="1"/>
</dbReference>
<dbReference type="PROSITE" id="PS51007">
    <property type="entry name" value="CYTC"/>
    <property type="match status" value="1"/>
</dbReference>
<dbReference type="PANTHER" id="PTHR33751:SF1">
    <property type="entry name" value="CBB3-TYPE CYTOCHROME C OXIDASE SUBUNIT FIXP"/>
    <property type="match status" value="1"/>
</dbReference>
<keyword evidence="5 6" id="KW-0408">Iron</keyword>
<keyword evidence="3 6" id="KW-0479">Metal-binding</keyword>
<protein>
    <submittedName>
        <fullName evidence="9">Mono/diheme cytochrome c family protein</fullName>
    </submittedName>
</protein>
<evidence type="ECO:0000313" key="9">
    <source>
        <dbReference type="EMBL" id="RBP39442.1"/>
    </source>
</evidence>
<dbReference type="SUPFAM" id="SSF46626">
    <property type="entry name" value="Cytochrome c"/>
    <property type="match status" value="1"/>
</dbReference>
<gene>
    <name evidence="9" type="ORF">DFR37_105235</name>
</gene>
<dbReference type="PRINTS" id="PR00605">
    <property type="entry name" value="CYTCHROMECIC"/>
</dbReference>
<dbReference type="InterPro" id="IPR009056">
    <property type="entry name" value="Cyt_c-like_dom"/>
</dbReference>
<sequence length="115" mass="11654">MKYTALLKKSLVAALFAGLAQAASAAGPDAAQLERGKTLFTSAAVPACAICHTMADAGSSGSIGPDLDELKPNMEQVKKALREGVGAMPSFAATMKEDDMNAVAAYVVHATGAAK</sequence>
<evidence type="ECO:0000256" key="6">
    <source>
        <dbReference type="PROSITE-ProRule" id="PRU00433"/>
    </source>
</evidence>
<evidence type="ECO:0000259" key="8">
    <source>
        <dbReference type="PROSITE" id="PS51007"/>
    </source>
</evidence>
<feature type="signal peptide" evidence="7">
    <location>
        <begin position="1"/>
        <end position="25"/>
    </location>
</feature>
<keyword evidence="1" id="KW-0813">Transport</keyword>
<dbReference type="InterPro" id="IPR008168">
    <property type="entry name" value="Cyt_C_IC"/>
</dbReference>
<dbReference type="InterPro" id="IPR036909">
    <property type="entry name" value="Cyt_c-like_dom_sf"/>
</dbReference>
<evidence type="ECO:0000256" key="4">
    <source>
        <dbReference type="ARBA" id="ARBA00022982"/>
    </source>
</evidence>
<reference evidence="9 10" key="1">
    <citation type="submission" date="2018-06" db="EMBL/GenBank/DDBJ databases">
        <title>Genomic Encyclopedia of Type Strains, Phase IV (KMG-IV): sequencing the most valuable type-strain genomes for metagenomic binning, comparative biology and taxonomic classification.</title>
        <authorList>
            <person name="Goeker M."/>
        </authorList>
    </citation>
    <scope>NUCLEOTIDE SEQUENCE [LARGE SCALE GENOMIC DNA]</scope>
    <source>
        <strain evidence="9 10">DSM 25520</strain>
    </source>
</reference>
<comment type="caution">
    <text evidence="9">The sequence shown here is derived from an EMBL/GenBank/DDBJ whole genome shotgun (WGS) entry which is preliminary data.</text>
</comment>
<feature type="domain" description="Cytochrome c" evidence="8">
    <location>
        <begin position="31"/>
        <end position="111"/>
    </location>
</feature>
<evidence type="ECO:0000256" key="5">
    <source>
        <dbReference type="ARBA" id="ARBA00023004"/>
    </source>
</evidence>
<keyword evidence="10" id="KW-1185">Reference proteome</keyword>
<accession>A0A366HD08</accession>
<dbReference type="AlphaFoldDB" id="A0A366HD08"/>
<keyword evidence="4" id="KW-0249">Electron transport</keyword>
<organism evidence="9 10">
    <name type="scientific">Eoetvoesiella caeni</name>
    <dbReference type="NCBI Taxonomy" id="645616"/>
    <lineage>
        <taxon>Bacteria</taxon>
        <taxon>Pseudomonadati</taxon>
        <taxon>Pseudomonadota</taxon>
        <taxon>Betaproteobacteria</taxon>
        <taxon>Burkholderiales</taxon>
        <taxon>Alcaligenaceae</taxon>
        <taxon>Eoetvoesiella</taxon>
    </lineage>
</organism>
<dbReference type="RefSeq" id="WP_113933394.1">
    <property type="nucleotide sequence ID" value="NZ_JACCEU010000003.1"/>
</dbReference>
<keyword evidence="7" id="KW-0732">Signal</keyword>
<evidence type="ECO:0000256" key="1">
    <source>
        <dbReference type="ARBA" id="ARBA00022448"/>
    </source>
</evidence>